<dbReference type="PANTHER" id="PTHR37418:SF2">
    <property type="entry name" value="3-KETO-5-AMINOHEXANOATE CLEAVAGE ENZYME"/>
    <property type="match status" value="1"/>
</dbReference>
<dbReference type="RefSeq" id="WP_012827764.1">
    <property type="nucleotide sequence ID" value="NC_013440.1"/>
</dbReference>
<keyword evidence="6" id="KW-1185">Reference proteome</keyword>
<evidence type="ECO:0008006" key="7">
    <source>
        <dbReference type="Google" id="ProtNLM"/>
    </source>
</evidence>
<evidence type="ECO:0000256" key="3">
    <source>
        <dbReference type="ARBA" id="ARBA00022723"/>
    </source>
</evidence>
<evidence type="ECO:0000313" key="6">
    <source>
        <dbReference type="Proteomes" id="UP000001880"/>
    </source>
</evidence>
<organism evidence="5 6">
    <name type="scientific">Haliangium ochraceum (strain DSM 14365 / JCM 11303 / SMP-2)</name>
    <dbReference type="NCBI Taxonomy" id="502025"/>
    <lineage>
        <taxon>Bacteria</taxon>
        <taxon>Pseudomonadati</taxon>
        <taxon>Myxococcota</taxon>
        <taxon>Polyangia</taxon>
        <taxon>Haliangiales</taxon>
        <taxon>Kofleriaceae</taxon>
        <taxon>Haliangium</taxon>
    </lineage>
</organism>
<dbReference type="HOGENOM" id="CLU_065536_2_0_7"/>
<evidence type="ECO:0000256" key="4">
    <source>
        <dbReference type="ARBA" id="ARBA00022833"/>
    </source>
</evidence>
<dbReference type="EMBL" id="CP001804">
    <property type="protein sequence ID" value="ACY15156.1"/>
    <property type="molecule type" value="Genomic_DNA"/>
</dbReference>
<evidence type="ECO:0000256" key="2">
    <source>
        <dbReference type="ARBA" id="ARBA00022679"/>
    </source>
</evidence>
<dbReference type="KEGG" id="hoh:Hoch_2623"/>
<dbReference type="GO" id="GO:0046872">
    <property type="term" value="F:metal ion binding"/>
    <property type="evidence" value="ECO:0007669"/>
    <property type="project" value="UniProtKB-KW"/>
</dbReference>
<dbReference type="Pfam" id="PF05853">
    <property type="entry name" value="BKACE"/>
    <property type="match status" value="1"/>
</dbReference>
<comment type="cofactor">
    <cofactor evidence="1">
        <name>Zn(2+)</name>
        <dbReference type="ChEBI" id="CHEBI:29105"/>
    </cofactor>
</comment>
<dbReference type="OrthoDB" id="9155960at2"/>
<dbReference type="Gene3D" id="3.20.20.70">
    <property type="entry name" value="Aldolase class I"/>
    <property type="match status" value="1"/>
</dbReference>
<dbReference type="STRING" id="502025.Hoch_2623"/>
<gene>
    <name evidence="5" type="ordered locus">Hoch_2623</name>
</gene>
<evidence type="ECO:0000256" key="1">
    <source>
        <dbReference type="ARBA" id="ARBA00001947"/>
    </source>
</evidence>
<protein>
    <recommendedName>
        <fullName evidence="7">3-keto-5-aminohexanoate cleavage enzyme</fullName>
    </recommendedName>
</protein>
<dbReference type="eggNOG" id="COG3246">
    <property type="taxonomic scope" value="Bacteria"/>
</dbReference>
<keyword evidence="2" id="KW-0808">Transferase</keyword>
<proteinExistence type="predicted"/>
<dbReference type="GO" id="GO:0043720">
    <property type="term" value="F:3-keto-5-aminohexanoate cleavage activity"/>
    <property type="evidence" value="ECO:0007669"/>
    <property type="project" value="InterPro"/>
</dbReference>
<evidence type="ECO:0000313" key="5">
    <source>
        <dbReference type="EMBL" id="ACY15156.1"/>
    </source>
</evidence>
<keyword evidence="3" id="KW-0479">Metal-binding</keyword>
<name>D0LLX8_HALO1</name>
<dbReference type="InterPro" id="IPR013785">
    <property type="entry name" value="Aldolase_TIM"/>
</dbReference>
<accession>D0LLX8</accession>
<keyword evidence="4" id="KW-0862">Zinc</keyword>
<reference evidence="5 6" key="1">
    <citation type="journal article" date="2010" name="Stand. Genomic Sci.">
        <title>Complete genome sequence of Haliangium ochraceum type strain (SMP-2).</title>
        <authorList>
            <consortium name="US DOE Joint Genome Institute (JGI-PGF)"/>
            <person name="Ivanova N."/>
            <person name="Daum C."/>
            <person name="Lang E."/>
            <person name="Abt B."/>
            <person name="Kopitz M."/>
            <person name="Saunders E."/>
            <person name="Lapidus A."/>
            <person name="Lucas S."/>
            <person name="Glavina Del Rio T."/>
            <person name="Nolan M."/>
            <person name="Tice H."/>
            <person name="Copeland A."/>
            <person name="Cheng J.F."/>
            <person name="Chen F."/>
            <person name="Bruce D."/>
            <person name="Goodwin L."/>
            <person name="Pitluck S."/>
            <person name="Mavromatis K."/>
            <person name="Pati A."/>
            <person name="Mikhailova N."/>
            <person name="Chen A."/>
            <person name="Palaniappan K."/>
            <person name="Land M."/>
            <person name="Hauser L."/>
            <person name="Chang Y.J."/>
            <person name="Jeffries C.D."/>
            <person name="Detter J.C."/>
            <person name="Brettin T."/>
            <person name="Rohde M."/>
            <person name="Goker M."/>
            <person name="Bristow J."/>
            <person name="Markowitz V."/>
            <person name="Eisen J.A."/>
            <person name="Hugenholtz P."/>
            <person name="Kyrpides N.C."/>
            <person name="Klenk H.P."/>
        </authorList>
    </citation>
    <scope>NUCLEOTIDE SEQUENCE [LARGE SCALE GENOMIC DNA]</scope>
    <source>
        <strain evidence="6">DSM 14365 / CIP 107738 / JCM 11303 / AJ 13395 / SMP-2</strain>
    </source>
</reference>
<dbReference type="AlphaFoldDB" id="D0LLX8"/>
<dbReference type="InterPro" id="IPR008567">
    <property type="entry name" value="BKACE"/>
</dbReference>
<sequence>MNRADPVIISCALTGAVTTKKHCPAIPYTPAEIADEAKRAWDAGATIVHIHARSDEGAPSWDAEVFARIQEEVRARCPVLINFSTGGTGPMSGRSAHLALKPAIAALNMGSMNYAKWSERRGDFAFKLVFQNSFDDIVAFAKLMAEAGAKPEMECFDTGHVHSYAVLEAMGLIKAPYHFSFIMGVLGGIPATARHLAFQASNVPTGARWKVIGISRDQWPLCMAALSLGGDIRVGLEDNFYLPSGEMASSNGALVDEAAALVRLSGRPVASLEQTKALLWPEGGGNF</sequence>
<dbReference type="Proteomes" id="UP000001880">
    <property type="component" value="Chromosome"/>
</dbReference>
<dbReference type="PANTHER" id="PTHR37418">
    <property type="entry name" value="3-KETO-5-AMINOHEXANOATE CLEAVAGE ENZYME-RELATED"/>
    <property type="match status" value="1"/>
</dbReference>